<dbReference type="OrthoDB" id="5813613at2759"/>
<reference evidence="8 9" key="1">
    <citation type="journal article" date="2015" name="Genome Biol.">
        <title>Comparative genomics of Steinernema reveals deeply conserved gene regulatory networks.</title>
        <authorList>
            <person name="Dillman A.R."/>
            <person name="Macchietto M."/>
            <person name="Porter C.F."/>
            <person name="Rogers A."/>
            <person name="Williams B."/>
            <person name="Antoshechkin I."/>
            <person name="Lee M.M."/>
            <person name="Goodwin Z."/>
            <person name="Lu X."/>
            <person name="Lewis E.E."/>
            <person name="Goodrich-Blair H."/>
            <person name="Stock S.P."/>
            <person name="Adams B.J."/>
            <person name="Sternberg P.W."/>
            <person name="Mortazavi A."/>
        </authorList>
    </citation>
    <scope>NUCLEOTIDE SEQUENCE [LARGE SCALE GENOMIC DNA]</scope>
    <source>
        <strain evidence="8 9">ALL</strain>
    </source>
</reference>
<dbReference type="PANTHER" id="PTHR20986">
    <property type="entry name" value="FMRFAMIDE-RELATED PEPTIDES"/>
    <property type="match status" value="1"/>
</dbReference>
<dbReference type="GO" id="GO:0007218">
    <property type="term" value="P:neuropeptide signaling pathway"/>
    <property type="evidence" value="ECO:0007669"/>
    <property type="project" value="UniProtKB-KW"/>
</dbReference>
<comment type="similarity">
    <text evidence="2">Belongs to the FARP (FMRFamide related peptide) family.</text>
</comment>
<dbReference type="GO" id="GO:0005576">
    <property type="term" value="C:extracellular region"/>
    <property type="evidence" value="ECO:0007669"/>
    <property type="project" value="UniProtKB-SubCell"/>
</dbReference>
<proteinExistence type="inferred from homology"/>
<keyword evidence="4" id="KW-0165">Cleavage on pair of basic residues</keyword>
<evidence type="ECO:0000256" key="3">
    <source>
        <dbReference type="ARBA" id="ARBA00022525"/>
    </source>
</evidence>
<evidence type="ECO:0000256" key="5">
    <source>
        <dbReference type="ARBA" id="ARBA00022815"/>
    </source>
</evidence>
<dbReference type="STRING" id="34508.A0A4U8UUF5"/>
<dbReference type="AlphaFoldDB" id="A0A4U8UUF5"/>
<name>A0A4U8UUF5_STECR</name>
<gene>
    <name evidence="8" type="ORF">L596_003516</name>
</gene>
<evidence type="ECO:0000256" key="2">
    <source>
        <dbReference type="ARBA" id="ARBA00006356"/>
    </source>
</evidence>
<sequence>MHPKMLPLLALIIAFPSLAAFSDGSCRTGAPLTTESIGYDLCTLEKKVEMMQIVIQDLLKHLDIPTSLIEEGDLKQMVSKRKNEFIRFGKRKNEFIRFGKRKNEFIRFGRSADDLSYEPTVALEKRKNEFIRFG</sequence>
<dbReference type="PANTHER" id="PTHR20986:SF24">
    <property type="entry name" value="FMRFAMIDE-LIKE NEUROPEPTIDES 1"/>
    <property type="match status" value="1"/>
</dbReference>
<dbReference type="Proteomes" id="UP000298663">
    <property type="component" value="Chromosome X"/>
</dbReference>
<protein>
    <submittedName>
        <fullName evidence="8">Uncharacterized protein</fullName>
    </submittedName>
</protein>
<organism evidence="8 9">
    <name type="scientific">Steinernema carpocapsae</name>
    <name type="common">Entomopathogenic nematode</name>
    <dbReference type="NCBI Taxonomy" id="34508"/>
    <lineage>
        <taxon>Eukaryota</taxon>
        <taxon>Metazoa</taxon>
        <taxon>Ecdysozoa</taxon>
        <taxon>Nematoda</taxon>
        <taxon>Chromadorea</taxon>
        <taxon>Rhabditida</taxon>
        <taxon>Tylenchina</taxon>
        <taxon>Panagrolaimomorpha</taxon>
        <taxon>Strongyloidoidea</taxon>
        <taxon>Steinernematidae</taxon>
        <taxon>Steinernema</taxon>
    </lineage>
</organism>
<comment type="subcellular location">
    <subcellularLocation>
        <location evidence="1">Secreted</location>
    </subcellularLocation>
</comment>
<evidence type="ECO:0000256" key="4">
    <source>
        <dbReference type="ARBA" id="ARBA00022685"/>
    </source>
</evidence>
<evidence type="ECO:0000313" key="8">
    <source>
        <dbReference type="EMBL" id="TMS36325.1"/>
    </source>
</evidence>
<keyword evidence="7" id="KW-0732">Signal</keyword>
<feature type="chain" id="PRO_5020208125" evidence="7">
    <location>
        <begin position="21"/>
        <end position="134"/>
    </location>
</feature>
<evidence type="ECO:0000256" key="1">
    <source>
        <dbReference type="ARBA" id="ARBA00004613"/>
    </source>
</evidence>
<evidence type="ECO:0000256" key="6">
    <source>
        <dbReference type="ARBA" id="ARBA00023320"/>
    </source>
</evidence>
<dbReference type="InterPro" id="IPR002544">
    <property type="entry name" value="FMRFamid-related_peptide-like"/>
</dbReference>
<feature type="signal peptide" evidence="7">
    <location>
        <begin position="1"/>
        <end position="20"/>
    </location>
</feature>
<keyword evidence="5" id="KW-0027">Amidation</keyword>
<keyword evidence="9" id="KW-1185">Reference proteome</keyword>
<dbReference type="EMBL" id="CM016762">
    <property type="protein sequence ID" value="TMS36325.1"/>
    <property type="molecule type" value="Genomic_DNA"/>
</dbReference>
<keyword evidence="3" id="KW-0964">Secreted</keyword>
<dbReference type="Pfam" id="PF01581">
    <property type="entry name" value="FARP"/>
    <property type="match status" value="4"/>
</dbReference>
<comment type="caution">
    <text evidence="8">The sequence shown here is derived from an EMBL/GenBank/DDBJ whole genome shotgun (WGS) entry which is preliminary data.</text>
</comment>
<reference evidence="8 9" key="2">
    <citation type="journal article" date="2019" name="G3 (Bethesda)">
        <title>Hybrid Assembly of the Genome of the Entomopathogenic Nematode Steinernema carpocapsae Identifies the X-Chromosome.</title>
        <authorList>
            <person name="Serra L."/>
            <person name="Macchietto M."/>
            <person name="Macias-Munoz A."/>
            <person name="McGill C.J."/>
            <person name="Rodriguez I.M."/>
            <person name="Rodriguez B."/>
            <person name="Murad R."/>
            <person name="Mortazavi A."/>
        </authorList>
    </citation>
    <scope>NUCLEOTIDE SEQUENCE [LARGE SCALE GENOMIC DNA]</scope>
    <source>
        <strain evidence="8 9">ALL</strain>
    </source>
</reference>
<evidence type="ECO:0000313" key="9">
    <source>
        <dbReference type="Proteomes" id="UP000298663"/>
    </source>
</evidence>
<dbReference type="EMBL" id="AZBU02000001">
    <property type="protein sequence ID" value="TMS36325.1"/>
    <property type="molecule type" value="Genomic_DNA"/>
</dbReference>
<dbReference type="InterPro" id="IPR051041">
    <property type="entry name" value="FMRFamide-related_np"/>
</dbReference>
<keyword evidence="6" id="KW-0527">Neuropeptide</keyword>
<accession>A0A4U8UUF5</accession>
<evidence type="ECO:0000256" key="7">
    <source>
        <dbReference type="SAM" id="SignalP"/>
    </source>
</evidence>